<dbReference type="PANTHER" id="PTHR33221">
    <property type="entry name" value="WINGED HELIX-TURN-HELIX TRANSCRIPTIONAL REGULATOR, RRF2 FAMILY"/>
    <property type="match status" value="1"/>
</dbReference>
<dbReference type="GO" id="GO:0003700">
    <property type="term" value="F:DNA-binding transcription factor activity"/>
    <property type="evidence" value="ECO:0007669"/>
    <property type="project" value="TreeGrafter"/>
</dbReference>
<dbReference type="InterPro" id="IPR036388">
    <property type="entry name" value="WH-like_DNA-bd_sf"/>
</dbReference>
<dbReference type="GO" id="GO:0005829">
    <property type="term" value="C:cytosol"/>
    <property type="evidence" value="ECO:0007669"/>
    <property type="project" value="TreeGrafter"/>
</dbReference>
<organism evidence="1 2">
    <name type="scientific">Pseudoduganella flava</name>
    <dbReference type="NCBI Taxonomy" id="871742"/>
    <lineage>
        <taxon>Bacteria</taxon>
        <taxon>Pseudomonadati</taxon>
        <taxon>Pseudomonadota</taxon>
        <taxon>Betaproteobacteria</taxon>
        <taxon>Burkholderiales</taxon>
        <taxon>Oxalobacteraceae</taxon>
        <taxon>Telluria group</taxon>
        <taxon>Pseudoduganella</taxon>
    </lineage>
</organism>
<accession>A0A562PKL5</accession>
<comment type="caution">
    <text evidence="1">The sequence shown here is derived from an EMBL/GenBank/DDBJ whole genome shotgun (WGS) entry which is preliminary data.</text>
</comment>
<reference evidence="1 2" key="1">
    <citation type="journal article" date="2015" name="Stand. Genomic Sci.">
        <title>Genomic Encyclopedia of Bacterial and Archaeal Type Strains, Phase III: the genomes of soil and plant-associated and newly described type strains.</title>
        <authorList>
            <person name="Whitman W.B."/>
            <person name="Woyke T."/>
            <person name="Klenk H.P."/>
            <person name="Zhou Y."/>
            <person name="Lilburn T.G."/>
            <person name="Beck B.J."/>
            <person name="De Vos P."/>
            <person name="Vandamme P."/>
            <person name="Eisen J.A."/>
            <person name="Garrity G."/>
            <person name="Hugenholtz P."/>
            <person name="Kyrpides N.C."/>
        </authorList>
    </citation>
    <scope>NUCLEOTIDE SEQUENCE [LARGE SCALE GENOMIC DNA]</scope>
    <source>
        <strain evidence="1 2">CGMCC 1.10685</strain>
    </source>
</reference>
<evidence type="ECO:0000313" key="2">
    <source>
        <dbReference type="Proteomes" id="UP000315112"/>
    </source>
</evidence>
<dbReference type="PANTHER" id="PTHR33221:SF15">
    <property type="entry name" value="HTH-TYPE TRANSCRIPTIONAL REGULATOR YWGB-RELATED"/>
    <property type="match status" value="1"/>
</dbReference>
<dbReference type="InterPro" id="IPR036390">
    <property type="entry name" value="WH_DNA-bd_sf"/>
</dbReference>
<dbReference type="Proteomes" id="UP000315112">
    <property type="component" value="Unassembled WGS sequence"/>
</dbReference>
<dbReference type="Gene3D" id="1.10.10.10">
    <property type="entry name" value="Winged helix-like DNA-binding domain superfamily/Winged helix DNA-binding domain"/>
    <property type="match status" value="1"/>
</dbReference>
<proteinExistence type="predicted"/>
<dbReference type="PROSITE" id="PS51197">
    <property type="entry name" value="HTH_RRF2_2"/>
    <property type="match status" value="1"/>
</dbReference>
<gene>
    <name evidence="1" type="ORF">IP92_04177</name>
</gene>
<dbReference type="SUPFAM" id="SSF46785">
    <property type="entry name" value="Winged helix' DNA-binding domain"/>
    <property type="match status" value="1"/>
</dbReference>
<sequence length="164" mass="17883">MQQTELHKFQPDGFLAMIAAMRHDSRLSRMLHVLIHMDSLDTPATSETIAGMLNTNPVVVRRTMAGLREQGYVQSGKGHGGGWALARPLAEITLLDIHHALGDPPVFALGTTDEHADCLVERAVNAALGDALREAEQMLLQRFGSVTLADLAKTVKAQPRKRKA</sequence>
<dbReference type="EMBL" id="VLKW01000008">
    <property type="protein sequence ID" value="TWI45002.1"/>
    <property type="molecule type" value="Genomic_DNA"/>
</dbReference>
<dbReference type="InterPro" id="IPR000944">
    <property type="entry name" value="Tscrpt_reg_Rrf2"/>
</dbReference>
<evidence type="ECO:0000313" key="1">
    <source>
        <dbReference type="EMBL" id="TWI45002.1"/>
    </source>
</evidence>
<protein>
    <submittedName>
        <fullName evidence="1">Rrf2 family protein</fullName>
    </submittedName>
</protein>
<dbReference type="AlphaFoldDB" id="A0A562PKL5"/>
<dbReference type="Pfam" id="PF02082">
    <property type="entry name" value="Rrf2"/>
    <property type="match status" value="1"/>
</dbReference>
<name>A0A562PKL5_9BURK</name>